<organism evidence="3 4">
    <name type="scientific">Passalora fulva</name>
    <name type="common">Tomato leaf mold</name>
    <name type="synonym">Cladosporium fulvum</name>
    <dbReference type="NCBI Taxonomy" id="5499"/>
    <lineage>
        <taxon>Eukaryota</taxon>
        <taxon>Fungi</taxon>
        <taxon>Dikarya</taxon>
        <taxon>Ascomycota</taxon>
        <taxon>Pezizomycotina</taxon>
        <taxon>Dothideomycetes</taxon>
        <taxon>Dothideomycetidae</taxon>
        <taxon>Mycosphaerellales</taxon>
        <taxon>Mycosphaerellaceae</taxon>
        <taxon>Fulvia</taxon>
    </lineage>
</organism>
<feature type="region of interest" description="Disordered" evidence="2">
    <location>
        <begin position="251"/>
        <end position="314"/>
    </location>
</feature>
<protein>
    <submittedName>
        <fullName evidence="3">PHAF1 protein</fullName>
    </submittedName>
</protein>
<dbReference type="OrthoDB" id="411211at2759"/>
<dbReference type="InterPro" id="IPR039156">
    <property type="entry name" value="PHAF1/BROMI"/>
</dbReference>
<feature type="compositionally biased region" description="Low complexity" evidence="2">
    <location>
        <begin position="290"/>
        <end position="299"/>
    </location>
</feature>
<evidence type="ECO:0000256" key="1">
    <source>
        <dbReference type="ARBA" id="ARBA00024339"/>
    </source>
</evidence>
<feature type="compositionally biased region" description="Acidic residues" evidence="2">
    <location>
        <begin position="300"/>
        <end position="313"/>
    </location>
</feature>
<accession>A0A9Q8L7A7</accession>
<sequence length="486" mass="52875">MASEPLAVVPGHSLGLMYLGASLQQVLSLLKNDKDHVPAIHLSYTQSRPLAAPIVVTLPQNGLRLRFDGSDQRLRLIEVLDFAKTRLTYKGSELVKKQEDGASATFKRIYQLFGASYPGEYMPPKSGRTGTYVLSWSGVAFNFPLQHAAWSPDKDHVSLLGSHAASPATNMALFDGTSWAEARNTLFVKAPSAPRNPAIIAQPRNALPPEIELAIMETAGRISLERRAPALPFNIILNQTTPQDLITELGAPEATHKRDIPLATDEPVNTRPRNNSRSLANGRPHATPPSSYSSTGTDTFDTDFDSGDADEDSERQSRETFWCYFSHGMDILVGPPSDQVSMAELHGNDPTPLSTSPHLVVLKVVLHGNVPGSYAFNRHRRSRWAIDLPGASSTSTSEHSFDEIKPDLMQAFQGAFPESEMGRGKVVNRTWGANPTDSTFFLPDADQDLVEGGGSESGLDNTKLYDLGFLQFEVASNNAVVALTVA</sequence>
<reference evidence="3" key="1">
    <citation type="submission" date="2021-12" db="EMBL/GenBank/DDBJ databases">
        <authorList>
            <person name="Zaccaron A."/>
            <person name="Stergiopoulos I."/>
        </authorList>
    </citation>
    <scope>NUCLEOTIDE SEQUENCE</scope>
    <source>
        <strain evidence="3">Race5_Kim</strain>
    </source>
</reference>
<evidence type="ECO:0000256" key="2">
    <source>
        <dbReference type="SAM" id="MobiDB-lite"/>
    </source>
</evidence>
<reference evidence="3" key="2">
    <citation type="journal article" date="2022" name="Microb. Genom.">
        <title>A chromosome-scale genome assembly of the tomato pathogen Cladosporium fulvum reveals a compartmentalized genome architecture and the presence of a dispensable chromosome.</title>
        <authorList>
            <person name="Zaccaron A.Z."/>
            <person name="Chen L.H."/>
            <person name="Samaras A."/>
            <person name="Stergiopoulos I."/>
        </authorList>
    </citation>
    <scope>NUCLEOTIDE SEQUENCE</scope>
    <source>
        <strain evidence="3">Race5_Kim</strain>
    </source>
</reference>
<dbReference type="Proteomes" id="UP000756132">
    <property type="component" value="Chromosome 1"/>
</dbReference>
<dbReference type="GO" id="GO:0043001">
    <property type="term" value="P:Golgi to plasma membrane protein transport"/>
    <property type="evidence" value="ECO:0007669"/>
    <property type="project" value="TreeGrafter"/>
</dbReference>
<keyword evidence="4" id="KW-1185">Reference proteome</keyword>
<comment type="similarity">
    <text evidence="1">Belongs to the PHAF1 family.</text>
</comment>
<gene>
    <name evidence="3" type="ORF">CLAFUR5_02083</name>
</gene>
<dbReference type="RefSeq" id="XP_047756566.1">
    <property type="nucleotide sequence ID" value="XM_047901231.1"/>
</dbReference>
<dbReference type="KEGG" id="ffu:CLAFUR5_02083"/>
<proteinExistence type="inferred from homology"/>
<dbReference type="PANTHER" id="PTHR13465">
    <property type="entry name" value="UPF0183 PROTEIN"/>
    <property type="match status" value="1"/>
</dbReference>
<evidence type="ECO:0000313" key="3">
    <source>
        <dbReference type="EMBL" id="UJO12200.1"/>
    </source>
</evidence>
<dbReference type="GO" id="GO:0005802">
    <property type="term" value="C:trans-Golgi network"/>
    <property type="evidence" value="ECO:0007669"/>
    <property type="project" value="TreeGrafter"/>
</dbReference>
<dbReference type="InterPro" id="IPR005373">
    <property type="entry name" value="PHAF1"/>
</dbReference>
<dbReference type="GeneID" id="71981961"/>
<name>A0A9Q8L7A7_PASFU</name>
<dbReference type="EMBL" id="CP090163">
    <property type="protein sequence ID" value="UJO12200.1"/>
    <property type="molecule type" value="Genomic_DNA"/>
</dbReference>
<dbReference type="AlphaFoldDB" id="A0A9Q8L7A7"/>
<dbReference type="OMA" id="YRKNDQK"/>
<dbReference type="PANTHER" id="PTHR13465:SF2">
    <property type="entry name" value="PHAGOSOME ASSEMBLY FACTOR 1"/>
    <property type="match status" value="1"/>
</dbReference>
<dbReference type="Pfam" id="PF03676">
    <property type="entry name" value="PHAF1"/>
    <property type="match status" value="2"/>
</dbReference>
<evidence type="ECO:0000313" key="4">
    <source>
        <dbReference type="Proteomes" id="UP000756132"/>
    </source>
</evidence>